<evidence type="ECO:0000313" key="3">
    <source>
        <dbReference type="EMBL" id="CAH8372557.1"/>
    </source>
</evidence>
<dbReference type="Gene3D" id="3.90.70.10">
    <property type="entry name" value="Cysteine proteinases"/>
    <property type="match status" value="1"/>
</dbReference>
<proteinExistence type="predicted"/>
<accession>A0ABC8L4C5</accession>
<dbReference type="InterPro" id="IPR000668">
    <property type="entry name" value="Peptidase_C1A_C"/>
</dbReference>
<evidence type="ECO:0000256" key="1">
    <source>
        <dbReference type="SAM" id="MobiDB-lite"/>
    </source>
</evidence>
<dbReference type="AlphaFoldDB" id="A0ABC8L4C5"/>
<dbReference type="InterPro" id="IPR038765">
    <property type="entry name" value="Papain-like_cys_pep_sf"/>
</dbReference>
<evidence type="ECO:0000313" key="4">
    <source>
        <dbReference type="Proteomes" id="UP001642260"/>
    </source>
</evidence>
<dbReference type="SUPFAM" id="SSF54001">
    <property type="entry name" value="Cysteine proteinases"/>
    <property type="match status" value="1"/>
</dbReference>
<feature type="region of interest" description="Disordered" evidence="1">
    <location>
        <begin position="1"/>
        <end position="21"/>
    </location>
</feature>
<feature type="compositionally biased region" description="Acidic residues" evidence="1">
    <location>
        <begin position="1"/>
        <end position="12"/>
    </location>
</feature>
<organism evidence="3 4">
    <name type="scientific">Eruca vesicaria subsp. sativa</name>
    <name type="common">Garden rocket</name>
    <name type="synonym">Eruca sativa</name>
    <dbReference type="NCBI Taxonomy" id="29727"/>
    <lineage>
        <taxon>Eukaryota</taxon>
        <taxon>Viridiplantae</taxon>
        <taxon>Streptophyta</taxon>
        <taxon>Embryophyta</taxon>
        <taxon>Tracheophyta</taxon>
        <taxon>Spermatophyta</taxon>
        <taxon>Magnoliopsida</taxon>
        <taxon>eudicotyledons</taxon>
        <taxon>Gunneridae</taxon>
        <taxon>Pentapetalae</taxon>
        <taxon>rosids</taxon>
        <taxon>malvids</taxon>
        <taxon>Brassicales</taxon>
        <taxon>Brassicaceae</taxon>
        <taxon>Brassiceae</taxon>
        <taxon>Eruca</taxon>
    </lineage>
</organism>
<keyword evidence="4" id="KW-1185">Reference proteome</keyword>
<dbReference type="Proteomes" id="UP001642260">
    <property type="component" value="Unassembled WGS sequence"/>
</dbReference>
<sequence length="291" mass="31982">MKIWEMDSDSDSVDTGGVGSGAGGIGGVAGDGGIGGVGARGSGKDKGPNLRRLEAEANRKSRQDLAQQNNVPQPPPLRVFSDGSRLLFDWCLIHPLLLSHIICQIEEICWAIVLGRILQFAYNKDNDNINQYKELDIDGFAKKVKLKENEKAHKKASESSMAVGSLKNAMKHVREVGIEKKKDTERTKSKTFTVRGSFLPVKDATPEFIVRLMQTKGPVGMTLDMTLDLMILKMVPKPVDGLKRHVVIIVAHGLTLSGEVFFDVQNTWGTDWGDNGHGRIIITGKLMIYFI</sequence>
<dbReference type="Pfam" id="PF00112">
    <property type="entry name" value="Peptidase_C1"/>
    <property type="match status" value="1"/>
</dbReference>
<protein>
    <recommendedName>
        <fullName evidence="2">Peptidase C1A papain C-terminal domain-containing protein</fullName>
    </recommendedName>
</protein>
<evidence type="ECO:0000259" key="2">
    <source>
        <dbReference type="Pfam" id="PF00112"/>
    </source>
</evidence>
<feature type="domain" description="Peptidase C1A papain C-terminal" evidence="2">
    <location>
        <begin position="186"/>
        <end position="281"/>
    </location>
</feature>
<dbReference type="EMBL" id="CAKOAT010436265">
    <property type="protein sequence ID" value="CAH8372557.1"/>
    <property type="molecule type" value="Genomic_DNA"/>
</dbReference>
<gene>
    <name evidence="3" type="ORF">ERUC_LOCUS31724</name>
</gene>
<comment type="caution">
    <text evidence="3">The sequence shown here is derived from an EMBL/GenBank/DDBJ whole genome shotgun (WGS) entry which is preliminary data.</text>
</comment>
<name>A0ABC8L4C5_ERUVS</name>
<reference evidence="3 4" key="1">
    <citation type="submission" date="2022-03" db="EMBL/GenBank/DDBJ databases">
        <authorList>
            <person name="Macdonald S."/>
            <person name="Ahmed S."/>
            <person name="Newling K."/>
        </authorList>
    </citation>
    <scope>NUCLEOTIDE SEQUENCE [LARGE SCALE GENOMIC DNA]</scope>
</reference>